<evidence type="ECO:0000256" key="1">
    <source>
        <dbReference type="ARBA" id="ARBA00005189"/>
    </source>
</evidence>
<name>A0A840L2R4_9BURK</name>
<keyword evidence="8 12" id="KW-0594">Phospholipid biosynthesis</keyword>
<evidence type="ECO:0000256" key="9">
    <source>
        <dbReference type="ARBA" id="ARBA00023239"/>
    </source>
</evidence>
<dbReference type="GO" id="GO:0004609">
    <property type="term" value="F:phosphatidylserine decarboxylase activity"/>
    <property type="evidence" value="ECO:0007669"/>
    <property type="project" value="UniProtKB-UniRule"/>
</dbReference>
<feature type="chain" id="PRO_5033170599" description="Phosphatidylserine decarboxylase alpha chain" evidence="12">
    <location>
        <begin position="251"/>
        <end position="295"/>
    </location>
</feature>
<comment type="PTM">
    <text evidence="12">Is synthesized initially as an inactive proenzyme. Formation of the active enzyme involves a self-maturation process in which the active site pyruvoyl group is generated from an internal serine residue via an autocatalytic post-translational modification. Two non-identical subunits are generated from the proenzyme in this reaction, and the pyruvate is formed at the N-terminus of the alpha chain, which is derived from the carboxyl end of the proenzyme. The autoendoproteolytic cleavage occurs by a canonical serine protease mechanism, in which the side chain hydroxyl group of the serine supplies its oxygen atom to form the C-terminus of the beta chain, while the remainder of the serine residue undergoes an oxidative deamination to produce ammonia and the pyruvoyl prosthetic group on the alpha chain. During this reaction, the Ser that is part of the protease active site of the proenzyme becomes the pyruvoyl prosthetic group, which constitutes an essential element of the active site of the mature decarboxylase.</text>
</comment>
<keyword evidence="7 12" id="KW-0865">Zymogen</keyword>
<comment type="cofactor">
    <cofactor evidence="12">
        <name>pyruvate</name>
        <dbReference type="ChEBI" id="CHEBI:15361"/>
    </cofactor>
    <text evidence="12">Binds 1 pyruvoyl group covalently per subunit.</text>
</comment>
<protein>
    <recommendedName>
        <fullName evidence="12">Phosphatidylserine decarboxylase proenzyme</fullName>
        <ecNumber evidence="12">4.1.1.65</ecNumber>
    </recommendedName>
    <component>
        <recommendedName>
            <fullName evidence="12">Phosphatidylserine decarboxylase alpha chain</fullName>
        </recommendedName>
    </component>
    <component>
        <recommendedName>
            <fullName evidence="12">Phosphatidylserine decarboxylase beta chain</fullName>
        </recommendedName>
    </component>
</protein>
<keyword evidence="14" id="KW-1185">Reference proteome</keyword>
<keyword evidence="5 12" id="KW-0443">Lipid metabolism</keyword>
<dbReference type="EMBL" id="JACHLP010000002">
    <property type="protein sequence ID" value="MBB4842530.1"/>
    <property type="molecule type" value="Genomic_DNA"/>
</dbReference>
<keyword evidence="2 12" id="KW-1003">Cell membrane</keyword>
<comment type="catalytic activity">
    <reaction evidence="12">
        <text>a 1,2-diacyl-sn-glycero-3-phospho-L-serine + H(+) = a 1,2-diacyl-sn-glycero-3-phosphoethanolamine + CO2</text>
        <dbReference type="Rhea" id="RHEA:20828"/>
        <dbReference type="ChEBI" id="CHEBI:15378"/>
        <dbReference type="ChEBI" id="CHEBI:16526"/>
        <dbReference type="ChEBI" id="CHEBI:57262"/>
        <dbReference type="ChEBI" id="CHEBI:64612"/>
        <dbReference type="EC" id="4.1.1.65"/>
    </reaction>
</comment>
<feature type="active site" description="Charge relay system; for autoendoproteolytic cleavage activity" evidence="12">
    <location>
        <position position="251"/>
    </location>
</feature>
<accession>A0A840L2R4</accession>
<evidence type="ECO:0000256" key="6">
    <source>
        <dbReference type="ARBA" id="ARBA00023136"/>
    </source>
</evidence>
<dbReference type="GO" id="GO:0005886">
    <property type="term" value="C:plasma membrane"/>
    <property type="evidence" value="ECO:0007669"/>
    <property type="project" value="UniProtKB-SubCell"/>
</dbReference>
<dbReference type="NCBIfam" id="TIGR00163">
    <property type="entry name" value="PS_decarb"/>
    <property type="match status" value="1"/>
</dbReference>
<feature type="active site" description="Schiff-base intermediate with substrate; via pyruvic acid; for decarboxylase activity" evidence="12">
    <location>
        <position position="251"/>
    </location>
</feature>
<evidence type="ECO:0000256" key="11">
    <source>
        <dbReference type="ARBA" id="ARBA00023317"/>
    </source>
</evidence>
<organism evidence="13 14">
    <name type="scientific">Roseateles oligotrophus</name>
    <dbReference type="NCBI Taxonomy" id="1769250"/>
    <lineage>
        <taxon>Bacteria</taxon>
        <taxon>Pseudomonadati</taxon>
        <taxon>Pseudomonadota</taxon>
        <taxon>Betaproteobacteria</taxon>
        <taxon>Burkholderiales</taxon>
        <taxon>Sphaerotilaceae</taxon>
        <taxon>Roseateles</taxon>
    </lineage>
</organism>
<dbReference type="HAMAP" id="MF_00662">
    <property type="entry name" value="PS_decarb_PSD_B_type1"/>
    <property type="match status" value="1"/>
</dbReference>
<comment type="function">
    <text evidence="12">Catalyzes the formation of phosphatidylethanolamine (PtdEtn) from phosphatidylserine (PtdSer).</text>
</comment>
<dbReference type="AlphaFoldDB" id="A0A840L2R4"/>
<evidence type="ECO:0000256" key="12">
    <source>
        <dbReference type="HAMAP-Rule" id="MF_00662"/>
    </source>
</evidence>
<dbReference type="GO" id="GO:0006646">
    <property type="term" value="P:phosphatidylethanolamine biosynthetic process"/>
    <property type="evidence" value="ECO:0007669"/>
    <property type="project" value="UniProtKB-UniRule"/>
</dbReference>
<dbReference type="PANTHER" id="PTHR10067">
    <property type="entry name" value="PHOSPHATIDYLSERINE DECARBOXYLASE"/>
    <property type="match status" value="1"/>
</dbReference>
<evidence type="ECO:0000313" key="13">
    <source>
        <dbReference type="EMBL" id="MBB4842530.1"/>
    </source>
</evidence>
<comment type="caution">
    <text evidence="13">The sequence shown here is derived from an EMBL/GenBank/DDBJ whole genome shotgun (WGS) entry which is preliminary data.</text>
</comment>
<feature type="chain" id="PRO_5033170598" description="Phosphatidylserine decarboxylase beta chain" evidence="12">
    <location>
        <begin position="1"/>
        <end position="250"/>
    </location>
</feature>
<evidence type="ECO:0000256" key="5">
    <source>
        <dbReference type="ARBA" id="ARBA00023098"/>
    </source>
</evidence>
<evidence type="ECO:0000256" key="2">
    <source>
        <dbReference type="ARBA" id="ARBA00022475"/>
    </source>
</evidence>
<feature type="active site" description="Charge relay system; for autoendoproteolytic cleavage activity" evidence="12">
    <location>
        <position position="88"/>
    </location>
</feature>
<keyword evidence="9 12" id="KW-0456">Lyase</keyword>
<comment type="pathway">
    <text evidence="1">Lipid metabolism.</text>
</comment>
<feature type="modified residue" description="Pyruvic acid (Ser); by autocatalysis" evidence="12">
    <location>
        <position position="251"/>
    </location>
</feature>
<dbReference type="RefSeq" id="WP_348648665.1">
    <property type="nucleotide sequence ID" value="NZ_JACHLP010000002.1"/>
</dbReference>
<comment type="similarity">
    <text evidence="12">Belongs to the phosphatidylserine decarboxylase family. PSD-B subfamily. Prokaryotic type I sub-subfamily.</text>
</comment>
<keyword evidence="3 12" id="KW-0444">Lipid biosynthesis</keyword>
<keyword evidence="11 12" id="KW-0670">Pyruvate</keyword>
<evidence type="ECO:0000256" key="8">
    <source>
        <dbReference type="ARBA" id="ARBA00023209"/>
    </source>
</evidence>
<dbReference type="Proteomes" id="UP000562027">
    <property type="component" value="Unassembled WGS sequence"/>
</dbReference>
<sequence>MSDRLAVLPQYLLPKQALTWLAKQIASARMGSLTTALIRWFVGRYQVNMAEAAEPDIAAYPTFNEFFTRALKPGARPLAPATLICPVDGAISQFGRIGGEQGEQIYQAKGHQFSTTALVGGDAQLAAQFRDGYFANIYLSPKDYHRIHMPCAGRLTRMIHVPGELFSVNPTTARGVPGLFARNERVVCVFEGEQGPWVMVLVGATIVGSMATVWHGVVNPPRPGLLREWTYQDQEVKLAQGDELGRFLLGSTVVMLFPAGQSLSFNSAWRGEERGQAGSDVRLGEAMMHTDPRAT</sequence>
<feature type="active site" description="Charge relay system; for autoendoproteolytic cleavage activity" evidence="12">
    <location>
        <position position="148"/>
    </location>
</feature>
<comment type="subunit">
    <text evidence="12">Heterodimer of a large membrane-associated beta subunit and a small pyruvoyl-containing alpha subunit.</text>
</comment>
<comment type="subcellular location">
    <subcellularLocation>
        <location evidence="12">Cell membrane</location>
        <topology evidence="12">Peripheral membrane protein</topology>
    </subcellularLocation>
</comment>
<comment type="pathway">
    <text evidence="12">Phospholipid metabolism; phosphatidylethanolamine biosynthesis; phosphatidylethanolamine from CDP-diacylglycerol: step 2/2.</text>
</comment>
<proteinExistence type="inferred from homology"/>
<dbReference type="InterPro" id="IPR003817">
    <property type="entry name" value="PS_Dcarbxylase"/>
</dbReference>
<evidence type="ECO:0000256" key="7">
    <source>
        <dbReference type="ARBA" id="ARBA00023145"/>
    </source>
</evidence>
<gene>
    <name evidence="12" type="primary">psd</name>
    <name evidence="13" type="ORF">HNP55_001045</name>
</gene>
<evidence type="ECO:0000256" key="3">
    <source>
        <dbReference type="ARBA" id="ARBA00022516"/>
    </source>
</evidence>
<keyword evidence="4 12" id="KW-0210">Decarboxylase</keyword>
<keyword evidence="10 12" id="KW-1208">Phospholipid metabolism</keyword>
<dbReference type="InterPro" id="IPR033178">
    <property type="entry name" value="PSD_type1_pro"/>
</dbReference>
<dbReference type="PANTHER" id="PTHR10067:SF6">
    <property type="entry name" value="PHOSPHATIDYLSERINE DECARBOXYLASE PROENZYME, MITOCHONDRIAL"/>
    <property type="match status" value="1"/>
</dbReference>
<evidence type="ECO:0000256" key="10">
    <source>
        <dbReference type="ARBA" id="ARBA00023264"/>
    </source>
</evidence>
<dbReference type="Pfam" id="PF02666">
    <property type="entry name" value="PS_Dcarbxylase"/>
    <property type="match status" value="1"/>
</dbReference>
<keyword evidence="6 12" id="KW-0472">Membrane</keyword>
<evidence type="ECO:0000256" key="4">
    <source>
        <dbReference type="ARBA" id="ARBA00022793"/>
    </source>
</evidence>
<dbReference type="UniPathway" id="UPA00558">
    <property type="reaction ID" value="UER00616"/>
</dbReference>
<dbReference type="InterPro" id="IPR033177">
    <property type="entry name" value="PSD-B"/>
</dbReference>
<feature type="site" description="Cleavage (non-hydrolytic); by autocatalysis" evidence="12">
    <location>
        <begin position="250"/>
        <end position="251"/>
    </location>
</feature>
<dbReference type="EC" id="4.1.1.65" evidence="12"/>
<reference evidence="13 14" key="1">
    <citation type="submission" date="2020-08" db="EMBL/GenBank/DDBJ databases">
        <title>Functional genomics of gut bacteria from endangered species of beetles.</title>
        <authorList>
            <person name="Carlos-Shanley C."/>
        </authorList>
    </citation>
    <scope>NUCLEOTIDE SEQUENCE [LARGE SCALE GENOMIC DNA]</scope>
    <source>
        <strain evidence="13 14">S00239</strain>
    </source>
</reference>
<evidence type="ECO:0000313" key="14">
    <source>
        <dbReference type="Proteomes" id="UP000562027"/>
    </source>
</evidence>